<dbReference type="AlphaFoldDB" id="A0A433X7T7"/>
<sequence>MADVVIIGSGISGASSAYELAREGLKVVLIDRFGPAAMASGWTLAGVRQSGRHPAELPLAKAAVEIWQTLSDELDTPTHYRRGGNLRLARTPEEAEIISGIVLDQAAAGLDISLLGSNAEVREVAPALAEHVLCASLCTSDGSADPTSTVLGFVRAAERLGVETRFGERVFSIDVVDGRVSGVTTDKGTIPAPKVVVAAGIFGNEVLSPLGITVPLQVPMVTVLRSAPLEETLTQVIGVANADCAGRQEYNGRFRVTSGLQDWHGGLLETETAAGTRPRVLPTGLSMAEVVQLFGDVVPAFATAQIEDYWAGLIDLTPDALPVIDAGTGVEGLVVTMGFSGHGFCLGPITGKLVSDLVQERPARLPIEAFQYSRFHNSRHFLEGATLHG</sequence>
<dbReference type="PANTHER" id="PTHR13847">
    <property type="entry name" value="SARCOSINE DEHYDROGENASE-RELATED"/>
    <property type="match status" value="1"/>
</dbReference>
<dbReference type="PRINTS" id="PR00420">
    <property type="entry name" value="RNGMNOXGNASE"/>
</dbReference>
<dbReference type="GO" id="GO:0016491">
    <property type="term" value="F:oxidoreductase activity"/>
    <property type="evidence" value="ECO:0007669"/>
    <property type="project" value="UniProtKB-KW"/>
</dbReference>
<protein>
    <submittedName>
        <fullName evidence="3">FAD-binding oxidoreductase</fullName>
    </submittedName>
</protein>
<proteinExistence type="predicted"/>
<keyword evidence="4" id="KW-1185">Reference proteome</keyword>
<feature type="domain" description="FAD dependent oxidoreductase" evidence="2">
    <location>
        <begin position="3"/>
        <end position="357"/>
    </location>
</feature>
<dbReference type="InterPro" id="IPR036188">
    <property type="entry name" value="FAD/NAD-bd_sf"/>
</dbReference>
<dbReference type="EMBL" id="RZNJ01000004">
    <property type="protein sequence ID" value="RUT30110.1"/>
    <property type="molecule type" value="Genomic_DNA"/>
</dbReference>
<dbReference type="OrthoDB" id="9787190at2"/>
<accession>A0A433X7T7</accession>
<evidence type="ECO:0000256" key="1">
    <source>
        <dbReference type="ARBA" id="ARBA00023002"/>
    </source>
</evidence>
<dbReference type="Gene3D" id="3.30.9.10">
    <property type="entry name" value="D-Amino Acid Oxidase, subunit A, domain 2"/>
    <property type="match status" value="1"/>
</dbReference>
<reference evidence="3 4" key="1">
    <citation type="journal article" date="2016" name="Int. J. Syst. Evol. Microbiol.">
        <title>Arsenicitalea aurantiaca gen. nov., sp. nov., a new member of the family Hyphomicrobiaceae, isolated from high-arsenic sediment.</title>
        <authorList>
            <person name="Mu Y."/>
            <person name="Zhou L."/>
            <person name="Zeng X.C."/>
            <person name="Liu L."/>
            <person name="Pan Y."/>
            <person name="Chen X."/>
            <person name="Wang J."/>
            <person name="Li S."/>
            <person name="Li W.J."/>
            <person name="Wang Y."/>
        </authorList>
    </citation>
    <scope>NUCLEOTIDE SEQUENCE [LARGE SCALE GENOMIC DNA]</scope>
    <source>
        <strain evidence="3 4">42-50</strain>
    </source>
</reference>
<dbReference type="Proteomes" id="UP000281547">
    <property type="component" value="Unassembled WGS sequence"/>
</dbReference>
<dbReference type="Gene3D" id="3.50.50.60">
    <property type="entry name" value="FAD/NAD(P)-binding domain"/>
    <property type="match status" value="1"/>
</dbReference>
<dbReference type="InterPro" id="IPR006076">
    <property type="entry name" value="FAD-dep_OxRdtase"/>
</dbReference>
<keyword evidence="1" id="KW-0560">Oxidoreductase</keyword>
<evidence type="ECO:0000313" key="4">
    <source>
        <dbReference type="Proteomes" id="UP000281547"/>
    </source>
</evidence>
<organism evidence="3 4">
    <name type="scientific">Arsenicitalea aurantiaca</name>
    <dbReference type="NCBI Taxonomy" id="1783274"/>
    <lineage>
        <taxon>Bacteria</taxon>
        <taxon>Pseudomonadati</taxon>
        <taxon>Pseudomonadota</taxon>
        <taxon>Alphaproteobacteria</taxon>
        <taxon>Hyphomicrobiales</taxon>
        <taxon>Devosiaceae</taxon>
        <taxon>Arsenicitalea</taxon>
    </lineage>
</organism>
<dbReference type="GO" id="GO:0005737">
    <property type="term" value="C:cytoplasm"/>
    <property type="evidence" value="ECO:0007669"/>
    <property type="project" value="TreeGrafter"/>
</dbReference>
<evidence type="ECO:0000313" key="3">
    <source>
        <dbReference type="EMBL" id="RUT30110.1"/>
    </source>
</evidence>
<dbReference type="SUPFAM" id="SSF51905">
    <property type="entry name" value="FAD/NAD(P)-binding domain"/>
    <property type="match status" value="1"/>
</dbReference>
<gene>
    <name evidence="3" type="ORF">EMQ25_12340</name>
</gene>
<dbReference type="Pfam" id="PF01266">
    <property type="entry name" value="DAO"/>
    <property type="match status" value="1"/>
</dbReference>
<name>A0A433X7T7_9HYPH</name>
<dbReference type="RefSeq" id="WP_127188890.1">
    <property type="nucleotide sequence ID" value="NZ_RZNJ01000004.1"/>
</dbReference>
<comment type="caution">
    <text evidence="3">The sequence shown here is derived from an EMBL/GenBank/DDBJ whole genome shotgun (WGS) entry which is preliminary data.</text>
</comment>
<evidence type="ECO:0000259" key="2">
    <source>
        <dbReference type="Pfam" id="PF01266"/>
    </source>
</evidence>